<dbReference type="Pfam" id="PF00443">
    <property type="entry name" value="UCH"/>
    <property type="match status" value="1"/>
</dbReference>
<organism evidence="3 4">
    <name type="scientific">Triticum turgidum subsp. durum</name>
    <name type="common">Durum wheat</name>
    <name type="synonym">Triticum durum</name>
    <dbReference type="NCBI Taxonomy" id="4567"/>
    <lineage>
        <taxon>Eukaryota</taxon>
        <taxon>Viridiplantae</taxon>
        <taxon>Streptophyta</taxon>
        <taxon>Embryophyta</taxon>
        <taxon>Tracheophyta</taxon>
        <taxon>Spermatophyta</taxon>
        <taxon>Magnoliopsida</taxon>
        <taxon>Liliopsida</taxon>
        <taxon>Poales</taxon>
        <taxon>Poaceae</taxon>
        <taxon>BOP clade</taxon>
        <taxon>Pooideae</taxon>
        <taxon>Triticodae</taxon>
        <taxon>Triticeae</taxon>
        <taxon>Triticinae</taxon>
        <taxon>Triticum</taxon>
    </lineage>
</organism>
<sequence length="197" mass="21966">MSDSLTFKIGGSSMNVDMSCGNVGRVSSMGLIGLENLGNTCFMNSSIQCLAHTTKLVDYFLGDYDSDINRTNPLGLNGELALAFGELLRSLWTNDRNTVAPHNFKAKIACFAPQFSGFNQHDSQELLAFLLDGLHEDLNQVKCKPYEEAKDASGRPDEEVADEYWRNHLARNDSVIVDTCHVSLNSYSLKFHFLKQF</sequence>
<dbReference type="PROSITE" id="PS50235">
    <property type="entry name" value="USP_3"/>
    <property type="match status" value="1"/>
</dbReference>
<dbReference type="EMBL" id="LT934113">
    <property type="protein sequence ID" value="VAH30553.1"/>
    <property type="molecule type" value="Genomic_DNA"/>
</dbReference>
<dbReference type="InterPro" id="IPR001394">
    <property type="entry name" value="Peptidase_C19_UCH"/>
</dbReference>
<dbReference type="InterPro" id="IPR028889">
    <property type="entry name" value="USP"/>
</dbReference>
<feature type="domain" description="USP" evidence="2">
    <location>
        <begin position="32"/>
        <end position="197"/>
    </location>
</feature>
<keyword evidence="4" id="KW-1185">Reference proteome</keyword>
<dbReference type="AlphaFoldDB" id="A0A9R1NT51"/>
<reference evidence="3 4" key="1">
    <citation type="submission" date="2017-09" db="EMBL/GenBank/DDBJ databases">
        <authorList>
            <consortium name="International Durum Wheat Genome Sequencing Consortium (IDWGSC)"/>
            <person name="Milanesi L."/>
        </authorList>
    </citation>
    <scope>NUCLEOTIDE SEQUENCE [LARGE SCALE GENOMIC DNA]</scope>
    <source>
        <strain evidence="4">cv. Svevo</strain>
    </source>
</reference>
<dbReference type="InterPro" id="IPR038765">
    <property type="entry name" value="Papain-like_cys_pep_sf"/>
</dbReference>
<dbReference type="PROSITE" id="PS00972">
    <property type="entry name" value="USP_1"/>
    <property type="match status" value="1"/>
</dbReference>
<dbReference type="SUPFAM" id="SSF54001">
    <property type="entry name" value="Cysteine proteinases"/>
    <property type="match status" value="1"/>
</dbReference>
<evidence type="ECO:0000256" key="1">
    <source>
        <dbReference type="ARBA" id="ARBA00009085"/>
    </source>
</evidence>
<comment type="similarity">
    <text evidence="1">Belongs to the peptidase C19 family.</text>
</comment>
<evidence type="ECO:0000313" key="3">
    <source>
        <dbReference type="EMBL" id="VAH30553.1"/>
    </source>
</evidence>
<dbReference type="Proteomes" id="UP000324705">
    <property type="component" value="Chromosome 2A"/>
</dbReference>
<dbReference type="Gramene" id="TRITD2Av1G133710.6">
    <property type="protein sequence ID" value="TRITD2Av1G133710.6"/>
    <property type="gene ID" value="TRITD2Av1G133710"/>
</dbReference>
<dbReference type="PANTHER" id="PTHR21646:SF68">
    <property type="entry name" value="UBIQUITIN CARBOXYL-TERMINAL HYDROLASE"/>
    <property type="match status" value="1"/>
</dbReference>
<dbReference type="InterPro" id="IPR018200">
    <property type="entry name" value="USP_CS"/>
</dbReference>
<dbReference type="InterPro" id="IPR050185">
    <property type="entry name" value="Ub_carboxyl-term_hydrolase"/>
</dbReference>
<dbReference type="GO" id="GO:0004843">
    <property type="term" value="F:cysteine-type deubiquitinase activity"/>
    <property type="evidence" value="ECO:0007669"/>
    <property type="project" value="InterPro"/>
</dbReference>
<evidence type="ECO:0000313" key="4">
    <source>
        <dbReference type="Proteomes" id="UP000324705"/>
    </source>
</evidence>
<dbReference type="PANTHER" id="PTHR21646">
    <property type="entry name" value="UBIQUITIN CARBOXYL-TERMINAL HYDROLASE"/>
    <property type="match status" value="1"/>
</dbReference>
<dbReference type="GO" id="GO:0016579">
    <property type="term" value="P:protein deubiquitination"/>
    <property type="evidence" value="ECO:0007669"/>
    <property type="project" value="InterPro"/>
</dbReference>
<accession>A0A9R1NT51</accession>
<evidence type="ECO:0000259" key="2">
    <source>
        <dbReference type="PROSITE" id="PS50235"/>
    </source>
</evidence>
<name>A0A9R1NT51_TRITD</name>
<proteinExistence type="inferred from homology"/>
<dbReference type="Gene3D" id="3.90.70.10">
    <property type="entry name" value="Cysteine proteinases"/>
    <property type="match status" value="1"/>
</dbReference>
<protein>
    <recommendedName>
        <fullName evidence="2">USP domain-containing protein</fullName>
    </recommendedName>
</protein>
<gene>
    <name evidence="3" type="ORF">TRITD_2Av1G133710</name>
</gene>